<dbReference type="InterPro" id="IPR002575">
    <property type="entry name" value="Aminoglycoside_PTrfase"/>
</dbReference>
<accession>A0A4R9GHJ4</accession>
<keyword evidence="2" id="KW-0808">Transferase</keyword>
<keyword evidence="3" id="KW-1185">Reference proteome</keyword>
<proteinExistence type="predicted"/>
<dbReference type="Proteomes" id="UP000298458">
    <property type="component" value="Unassembled WGS sequence"/>
</dbReference>
<evidence type="ECO:0000259" key="1">
    <source>
        <dbReference type="Pfam" id="PF01636"/>
    </source>
</evidence>
<evidence type="ECO:0000313" key="3">
    <source>
        <dbReference type="Proteomes" id="UP000298458"/>
    </source>
</evidence>
<dbReference type="AlphaFoldDB" id="A0A4R9GHJ4"/>
<sequence length="335" mass="39090">MSQSIGEVELRFLVQDGKFPLKIEELTPEASARRYYRVFYPGDSKILCKDVRFQHDFVDIGNFLRSHGFRVPDVYKTDLIHNLTLLSDEGDKDLTFVKDDGEYREYLVKCVELLVGLQKLEPEAPVSGREFDYEKLRSENQFTYTSFQQFAKRFGLKTDLRAEVKIFLDEAAAFLAEYKIKVFCHRDFHARNLMLSPKGEITMIDFQDARMGTPFYDLSSLLYDAYRSIPFAMRRGLFLLFMKLSDAQFPRSKECFYLQSLQRSYKALGSYFMLIAEKGQDKYRTSVLSCLENLLEIAQVGLFPDQLFLFFHFLKKELSGNAAFLEKLEGIPDER</sequence>
<protein>
    <submittedName>
        <fullName evidence="2">Serine/threonine protein kinase</fullName>
    </submittedName>
</protein>
<dbReference type="InterPro" id="IPR011009">
    <property type="entry name" value="Kinase-like_dom_sf"/>
</dbReference>
<gene>
    <name evidence="2" type="ORF">EHO60_07960</name>
</gene>
<dbReference type="RefSeq" id="WP_135767593.1">
    <property type="nucleotide sequence ID" value="NZ_RQET01000004.1"/>
</dbReference>
<comment type="caution">
    <text evidence="2">The sequence shown here is derived from an EMBL/GenBank/DDBJ whole genome shotgun (WGS) entry which is preliminary data.</text>
</comment>
<feature type="domain" description="Aminoglycoside phosphotransferase" evidence="1">
    <location>
        <begin position="23"/>
        <end position="227"/>
    </location>
</feature>
<evidence type="ECO:0000313" key="2">
    <source>
        <dbReference type="EMBL" id="TGK12190.1"/>
    </source>
</evidence>
<dbReference type="EMBL" id="RQET01000004">
    <property type="protein sequence ID" value="TGK12190.1"/>
    <property type="molecule type" value="Genomic_DNA"/>
</dbReference>
<dbReference type="OrthoDB" id="9809275at2"/>
<dbReference type="GO" id="GO:0004674">
    <property type="term" value="F:protein serine/threonine kinase activity"/>
    <property type="evidence" value="ECO:0007669"/>
    <property type="project" value="UniProtKB-KW"/>
</dbReference>
<dbReference type="SUPFAM" id="SSF56112">
    <property type="entry name" value="Protein kinase-like (PK-like)"/>
    <property type="match status" value="1"/>
</dbReference>
<dbReference type="Pfam" id="PF01636">
    <property type="entry name" value="APH"/>
    <property type="match status" value="1"/>
</dbReference>
<name>A0A4R9GHJ4_9LEPT</name>
<organism evidence="2 3">
    <name type="scientific">Leptospira fletcheri</name>
    <dbReference type="NCBI Taxonomy" id="2484981"/>
    <lineage>
        <taxon>Bacteria</taxon>
        <taxon>Pseudomonadati</taxon>
        <taxon>Spirochaetota</taxon>
        <taxon>Spirochaetia</taxon>
        <taxon>Leptospirales</taxon>
        <taxon>Leptospiraceae</taxon>
        <taxon>Leptospira</taxon>
    </lineage>
</organism>
<keyword evidence="2" id="KW-0723">Serine/threonine-protein kinase</keyword>
<reference evidence="2" key="1">
    <citation type="journal article" date="2019" name="PLoS Negl. Trop. Dis.">
        <title>Revisiting the worldwide diversity of Leptospira species in the environment.</title>
        <authorList>
            <person name="Vincent A.T."/>
            <person name="Schiettekatte O."/>
            <person name="Bourhy P."/>
            <person name="Veyrier F.J."/>
            <person name="Picardeau M."/>
        </authorList>
    </citation>
    <scope>NUCLEOTIDE SEQUENCE [LARGE SCALE GENOMIC DNA]</scope>
    <source>
        <strain evidence="2">SSW15</strain>
    </source>
</reference>
<keyword evidence="2" id="KW-0418">Kinase</keyword>
<dbReference type="Gene3D" id="3.30.200.20">
    <property type="entry name" value="Phosphorylase Kinase, domain 1"/>
    <property type="match status" value="1"/>
</dbReference>
<dbReference type="Gene3D" id="3.90.1200.10">
    <property type="match status" value="1"/>
</dbReference>